<dbReference type="InterPro" id="IPR024344">
    <property type="entry name" value="MDMPI_metal-binding"/>
</dbReference>
<protein>
    <submittedName>
        <fullName evidence="3">Maleylpyruvate isomerase family mycothiol-dependent enzyme</fullName>
    </submittedName>
</protein>
<feature type="domain" description="Mycothiol-dependent maleylpyruvate isomerase metal-binding" evidence="2">
    <location>
        <begin position="96"/>
        <end position="238"/>
    </location>
</feature>
<dbReference type="Pfam" id="PF11716">
    <property type="entry name" value="MDMPI_N"/>
    <property type="match status" value="1"/>
</dbReference>
<evidence type="ECO:0000256" key="1">
    <source>
        <dbReference type="SAM" id="MobiDB-lite"/>
    </source>
</evidence>
<dbReference type="InterPro" id="IPR017517">
    <property type="entry name" value="Maleyloyr_isom"/>
</dbReference>
<evidence type="ECO:0000313" key="4">
    <source>
        <dbReference type="Proteomes" id="UP000325787"/>
    </source>
</evidence>
<feature type="region of interest" description="Disordered" evidence="1">
    <location>
        <begin position="1"/>
        <end position="89"/>
    </location>
</feature>
<dbReference type="Gene3D" id="1.20.120.450">
    <property type="entry name" value="dinb family like domain"/>
    <property type="match status" value="1"/>
</dbReference>
<reference evidence="4" key="1">
    <citation type="journal article" date="2021" name="Curr. Microbiol.">
        <title>Complete genome of nocamycin-producing strain Saccharothrix syringae NRRL B-16468 reveals the biosynthetic potential for secondary metabolites.</title>
        <authorList>
            <person name="Mo X."/>
            <person name="Yang S."/>
        </authorList>
    </citation>
    <scope>NUCLEOTIDE SEQUENCE [LARGE SCALE GENOMIC DNA]</scope>
    <source>
        <strain evidence="4">ATCC 51364 / DSM 43886 / JCM 6844 / KCTC 9398 / NBRC 14523 / NRRL B-16468 / INA 2240</strain>
    </source>
</reference>
<dbReference type="KEGG" id="ssyi:EKG83_27935"/>
<keyword evidence="3" id="KW-0670">Pyruvate</keyword>
<evidence type="ECO:0000313" key="3">
    <source>
        <dbReference type="EMBL" id="QFZ20720.1"/>
    </source>
</evidence>
<dbReference type="EMBL" id="CP034550">
    <property type="protein sequence ID" value="QFZ20720.1"/>
    <property type="molecule type" value="Genomic_DNA"/>
</dbReference>
<keyword evidence="4" id="KW-1185">Reference proteome</keyword>
<dbReference type="NCBIfam" id="TIGR03083">
    <property type="entry name" value="maleylpyruvate isomerase family mycothiol-dependent enzyme"/>
    <property type="match status" value="1"/>
</dbReference>
<dbReference type="InterPro" id="IPR034660">
    <property type="entry name" value="DinB/YfiT-like"/>
</dbReference>
<dbReference type="Proteomes" id="UP000325787">
    <property type="component" value="Chromosome"/>
</dbReference>
<evidence type="ECO:0000259" key="2">
    <source>
        <dbReference type="Pfam" id="PF11716"/>
    </source>
</evidence>
<accession>A0A5Q0H4I9</accession>
<dbReference type="AlphaFoldDB" id="A0A5Q0H4I9"/>
<dbReference type="SUPFAM" id="SSF109854">
    <property type="entry name" value="DinB/YfiT-like putative metalloenzymes"/>
    <property type="match status" value="1"/>
</dbReference>
<name>A0A5Q0H4I9_SACSY</name>
<dbReference type="OrthoDB" id="3669840at2"/>
<proteinExistence type="predicted"/>
<keyword evidence="3" id="KW-0413">Isomerase</keyword>
<sequence>MPGAGAARVRGQCRRCAAGTGTGTLDGVGDPSRSGTTDPTRPEPSRSGRVGSGPRRSRGARRPGREGGAVGHSPGPGTPAASRVTPERWAAARAAVREAGERFADLVASAPDPAARATADWTVADTAAHVTGIAWNNTAVVADGAKPFPIPEVRPRMAGATLDTLATDVNPVQLASFTERAPARLADLLRASVAEMLDTTADADPERVHGWLGGSRLSLAGVFAHMANELLVHGHDIARASRRPWHVPDEQAALFVDLFLVDLTRHGYGRLLDDRPVRPDRIAVRFHSNHTAPLVMVLEDGVARVEEPGADVDVHLRFRPSVLNLVLFRRVGRARAAMSGSLVVWGRRPWLLPAFLRKLRMP</sequence>
<gene>
    <name evidence="3" type="ORF">EKG83_27935</name>
</gene>
<dbReference type="GO" id="GO:0016853">
    <property type="term" value="F:isomerase activity"/>
    <property type="evidence" value="ECO:0007669"/>
    <property type="project" value="UniProtKB-KW"/>
</dbReference>
<dbReference type="GO" id="GO:0046872">
    <property type="term" value="F:metal ion binding"/>
    <property type="evidence" value="ECO:0007669"/>
    <property type="project" value="InterPro"/>
</dbReference>
<organism evidence="3 4">
    <name type="scientific">Saccharothrix syringae</name>
    <name type="common">Nocardiopsis syringae</name>
    <dbReference type="NCBI Taxonomy" id="103733"/>
    <lineage>
        <taxon>Bacteria</taxon>
        <taxon>Bacillati</taxon>
        <taxon>Actinomycetota</taxon>
        <taxon>Actinomycetes</taxon>
        <taxon>Pseudonocardiales</taxon>
        <taxon>Pseudonocardiaceae</taxon>
        <taxon>Saccharothrix</taxon>
    </lineage>
</organism>